<proteinExistence type="predicted"/>
<accession>A0A127PEB1</accession>
<name>A0A127PEB1_9BURK</name>
<reference evidence="1 2" key="1">
    <citation type="submission" date="2015-11" db="EMBL/GenBank/DDBJ databases">
        <title>Exploring the genomic traits of fungus-feeding bacterial genus Collimonas.</title>
        <authorList>
            <person name="Song C."/>
            <person name="Schmidt R."/>
            <person name="de Jager V."/>
            <person name="Krzyzanowska D."/>
            <person name="Jongedijk E."/>
            <person name="Cankar K."/>
            <person name="Beekwilder J."/>
            <person name="van Veen A."/>
            <person name="de Boer W."/>
            <person name="van Veen J.A."/>
            <person name="Garbeva P."/>
        </authorList>
    </citation>
    <scope>NUCLEOTIDE SEQUENCE [LARGE SCALE GENOMIC DNA]</scope>
    <source>
        <strain evidence="1 2">Ter6</strain>
    </source>
</reference>
<dbReference type="AlphaFoldDB" id="A0A127PEB1"/>
<dbReference type="EMBL" id="CP013232">
    <property type="protein sequence ID" value="AMO96150.1"/>
    <property type="molecule type" value="Genomic_DNA"/>
</dbReference>
<sequence length="43" mass="4593">MAAALRKDAIIARDCYQLSIRTSSAVTDAELRSKDGQLAARGV</sequence>
<dbReference type="PATRIC" id="fig|158899.10.peg.3498"/>
<organism evidence="1">
    <name type="scientific">Collimonas fungivorans</name>
    <dbReference type="NCBI Taxonomy" id="158899"/>
    <lineage>
        <taxon>Bacteria</taxon>
        <taxon>Pseudomonadati</taxon>
        <taxon>Pseudomonadota</taxon>
        <taxon>Betaproteobacteria</taxon>
        <taxon>Burkholderiales</taxon>
        <taxon>Oxalobacteraceae</taxon>
        <taxon>Collimonas</taxon>
    </lineage>
</organism>
<evidence type="ECO:0000313" key="2">
    <source>
        <dbReference type="Proteomes" id="UP000072421"/>
    </source>
</evidence>
<dbReference type="Proteomes" id="UP000072421">
    <property type="component" value="Chromosome"/>
</dbReference>
<gene>
    <name evidence="1" type="ORF">CFter6_3517</name>
</gene>
<protein>
    <submittedName>
        <fullName evidence="1">Uncharacterized protein</fullName>
    </submittedName>
</protein>
<evidence type="ECO:0000313" key="1">
    <source>
        <dbReference type="EMBL" id="AMO96150.1"/>
    </source>
</evidence>